<feature type="transmembrane region" description="Helical" evidence="6">
    <location>
        <begin position="76"/>
        <end position="97"/>
    </location>
</feature>
<keyword evidence="8" id="KW-1185">Reference proteome</keyword>
<organism evidence="7 8">
    <name type="scientific">Pseudobacteroides cellulosolvens ATCC 35603 = DSM 2933</name>
    <dbReference type="NCBI Taxonomy" id="398512"/>
    <lineage>
        <taxon>Bacteria</taxon>
        <taxon>Bacillati</taxon>
        <taxon>Bacillota</taxon>
        <taxon>Clostridia</taxon>
        <taxon>Eubacteriales</taxon>
        <taxon>Oscillospiraceae</taxon>
        <taxon>Pseudobacteroides</taxon>
    </lineage>
</organism>
<name>A0A0L6JQ71_9FIRM</name>
<keyword evidence="4 6" id="KW-1133">Transmembrane helix</keyword>
<dbReference type="eggNOG" id="COG1172">
    <property type="taxonomic scope" value="Bacteria"/>
</dbReference>
<dbReference type="AlphaFoldDB" id="A0A0L6JQ71"/>
<dbReference type="GO" id="GO:0022857">
    <property type="term" value="F:transmembrane transporter activity"/>
    <property type="evidence" value="ECO:0007669"/>
    <property type="project" value="InterPro"/>
</dbReference>
<dbReference type="PANTHER" id="PTHR32196:SF19">
    <property type="entry name" value="GALACTOFURANOSE TRANSPORTER PERMEASE PROTEIN YTFT"/>
    <property type="match status" value="1"/>
</dbReference>
<feature type="transmembrane region" description="Helical" evidence="6">
    <location>
        <begin position="139"/>
        <end position="162"/>
    </location>
</feature>
<feature type="transmembrane region" description="Helical" evidence="6">
    <location>
        <begin position="174"/>
        <end position="195"/>
    </location>
</feature>
<sequence>MWDILKKVYGNRLFWPLVALSLIVIFNIIFVNDFLKIEYKDGYLFGRIIDILNRAAPLMIMAIGMTLVIATGGTDLSVGTVAAISGAAVCVVLGGNFNGVPNFPFIVAIVVALVAATIAGAWNGFLVAKLGIQPVVATLILYVAGRGIAQMITGGQIVTVYYKPFAYLGGFLPGLPVPFSIVIFAAVLVLTIIVIKKTALGLLIESIGVNSTGSRFSGINVVKIKFLVYAFCGFCAGISGLIISSMIKAADGNNAGDAYELDAILSVALGGNSTCGGRFSIGASLIGALIVQSITTTLYALGVSSQVLPLIKAIVVILICLIQSAEFRNKIMGLFIGERSGHSEKAAV</sequence>
<evidence type="ECO:0000313" key="8">
    <source>
        <dbReference type="Proteomes" id="UP000036923"/>
    </source>
</evidence>
<feature type="transmembrane region" description="Helical" evidence="6">
    <location>
        <begin position="103"/>
        <end position="127"/>
    </location>
</feature>
<keyword evidence="5 6" id="KW-0472">Membrane</keyword>
<dbReference type="EMBL" id="LGTC01000001">
    <property type="protein sequence ID" value="KNY27835.1"/>
    <property type="molecule type" value="Genomic_DNA"/>
</dbReference>
<evidence type="ECO:0000256" key="6">
    <source>
        <dbReference type="SAM" id="Phobius"/>
    </source>
</evidence>
<accession>A0A0L6JQ71</accession>
<dbReference type="CDD" id="cd06579">
    <property type="entry name" value="TM_PBP1_transp_AraH_like"/>
    <property type="match status" value="1"/>
</dbReference>
<evidence type="ECO:0000256" key="5">
    <source>
        <dbReference type="ARBA" id="ARBA00023136"/>
    </source>
</evidence>
<reference evidence="8" key="1">
    <citation type="submission" date="2015-07" db="EMBL/GenBank/DDBJ databases">
        <title>Near-Complete Genome Sequence of the Cellulolytic Bacterium Bacteroides (Pseudobacteroides) cellulosolvens ATCC 35603.</title>
        <authorList>
            <person name="Dassa B."/>
            <person name="Utturkar S.M."/>
            <person name="Klingeman D.M."/>
            <person name="Hurt R.A."/>
            <person name="Keller M."/>
            <person name="Xu J."/>
            <person name="Reddy Y.H.K."/>
            <person name="Borovok I."/>
            <person name="Grinberg I.R."/>
            <person name="Lamed R."/>
            <person name="Zhivin O."/>
            <person name="Bayer E.A."/>
            <person name="Brown S.D."/>
        </authorList>
    </citation>
    <scope>NUCLEOTIDE SEQUENCE [LARGE SCALE GENOMIC DNA]</scope>
    <source>
        <strain evidence="8">DSM 2933</strain>
    </source>
</reference>
<dbReference type="Pfam" id="PF02653">
    <property type="entry name" value="BPD_transp_2"/>
    <property type="match status" value="1"/>
</dbReference>
<feature type="transmembrane region" description="Helical" evidence="6">
    <location>
        <begin position="298"/>
        <end position="322"/>
    </location>
</feature>
<evidence type="ECO:0000256" key="2">
    <source>
        <dbReference type="ARBA" id="ARBA00022475"/>
    </source>
</evidence>
<comment type="subcellular location">
    <subcellularLocation>
        <location evidence="1">Cell membrane</location>
        <topology evidence="1">Multi-pass membrane protein</topology>
    </subcellularLocation>
</comment>
<dbReference type="PATRIC" id="fig|398512.5.peg.3255"/>
<comment type="caution">
    <text evidence="7">The sequence shown here is derived from an EMBL/GenBank/DDBJ whole genome shotgun (WGS) entry which is preliminary data.</text>
</comment>
<dbReference type="GO" id="GO:0005886">
    <property type="term" value="C:plasma membrane"/>
    <property type="evidence" value="ECO:0007669"/>
    <property type="project" value="UniProtKB-SubCell"/>
</dbReference>
<dbReference type="STRING" id="398512.Bccel_3106"/>
<protein>
    <submittedName>
        <fullName evidence="7">ABC-type transporter, integral membrane subunit</fullName>
    </submittedName>
</protein>
<evidence type="ECO:0000256" key="1">
    <source>
        <dbReference type="ARBA" id="ARBA00004651"/>
    </source>
</evidence>
<evidence type="ECO:0000313" key="7">
    <source>
        <dbReference type="EMBL" id="KNY27835.1"/>
    </source>
</evidence>
<dbReference type="OrthoDB" id="9784538at2"/>
<dbReference type="RefSeq" id="WP_050753498.1">
    <property type="nucleotide sequence ID" value="NZ_JQKC01000017.1"/>
</dbReference>
<dbReference type="Proteomes" id="UP000036923">
    <property type="component" value="Unassembled WGS sequence"/>
</dbReference>
<dbReference type="InterPro" id="IPR001851">
    <property type="entry name" value="ABC_transp_permease"/>
</dbReference>
<keyword evidence="2" id="KW-1003">Cell membrane</keyword>
<proteinExistence type="predicted"/>
<keyword evidence="3 6" id="KW-0812">Transmembrane</keyword>
<feature type="transmembrane region" description="Helical" evidence="6">
    <location>
        <begin position="226"/>
        <end position="247"/>
    </location>
</feature>
<gene>
    <name evidence="7" type="ORF">Bccel_3106</name>
</gene>
<feature type="transmembrane region" description="Helical" evidence="6">
    <location>
        <begin position="12"/>
        <end position="31"/>
    </location>
</feature>
<evidence type="ECO:0000256" key="3">
    <source>
        <dbReference type="ARBA" id="ARBA00022692"/>
    </source>
</evidence>
<feature type="transmembrane region" description="Helical" evidence="6">
    <location>
        <begin position="51"/>
        <end position="69"/>
    </location>
</feature>
<dbReference type="PANTHER" id="PTHR32196">
    <property type="entry name" value="ABC TRANSPORTER PERMEASE PROTEIN YPHD-RELATED-RELATED"/>
    <property type="match status" value="1"/>
</dbReference>
<evidence type="ECO:0000256" key="4">
    <source>
        <dbReference type="ARBA" id="ARBA00022989"/>
    </source>
</evidence>